<dbReference type="GO" id="GO:0003700">
    <property type="term" value="F:DNA-binding transcription factor activity"/>
    <property type="evidence" value="ECO:0007669"/>
    <property type="project" value="InterPro"/>
</dbReference>
<protein>
    <recommendedName>
        <fullName evidence="1">Lactose phosphotransferase system repressor</fullName>
    </recommendedName>
</protein>
<dbReference type="SUPFAM" id="SSF100950">
    <property type="entry name" value="NagB/RpiA/CoA transferase-like"/>
    <property type="match status" value="1"/>
</dbReference>
<dbReference type="EMBL" id="JAAXPR010000013">
    <property type="protein sequence ID" value="NKZ20722.1"/>
    <property type="molecule type" value="Genomic_DNA"/>
</dbReference>
<evidence type="ECO:0000259" key="7">
    <source>
        <dbReference type="PROSITE" id="PS51000"/>
    </source>
</evidence>
<dbReference type="Gene3D" id="3.40.50.1360">
    <property type="match status" value="1"/>
</dbReference>
<dbReference type="SMART" id="SM01134">
    <property type="entry name" value="DeoRC"/>
    <property type="match status" value="1"/>
</dbReference>
<comment type="caution">
    <text evidence="8">The sequence shown here is derived from an EMBL/GenBank/DDBJ whole genome shotgun (WGS) entry which is preliminary data.</text>
</comment>
<dbReference type="PROSITE" id="PS51000">
    <property type="entry name" value="HTH_DEOR_2"/>
    <property type="match status" value="1"/>
</dbReference>
<dbReference type="SUPFAM" id="SSF46785">
    <property type="entry name" value="Winged helix' DNA-binding domain"/>
    <property type="match status" value="1"/>
</dbReference>
<dbReference type="PANTHER" id="PTHR30363">
    <property type="entry name" value="HTH-TYPE TRANSCRIPTIONAL REGULATOR SRLR-RELATED"/>
    <property type="match status" value="1"/>
</dbReference>
<evidence type="ECO:0000256" key="4">
    <source>
        <dbReference type="ARBA" id="ARBA00023125"/>
    </source>
</evidence>
<dbReference type="InterPro" id="IPR001034">
    <property type="entry name" value="DeoR_HTH"/>
</dbReference>
<evidence type="ECO:0000256" key="3">
    <source>
        <dbReference type="ARBA" id="ARBA00023015"/>
    </source>
</evidence>
<dbReference type="GO" id="GO:0003677">
    <property type="term" value="F:DNA binding"/>
    <property type="evidence" value="ECO:0007669"/>
    <property type="project" value="UniProtKB-KW"/>
</dbReference>
<dbReference type="PRINTS" id="PR00037">
    <property type="entry name" value="HTHLACR"/>
</dbReference>
<dbReference type="InterPro" id="IPR050313">
    <property type="entry name" value="Carb_Metab_HTH_regulators"/>
</dbReference>
<sequence>MKKYRRHEEIVRLVQEKGTIRIAELVEIFDITDMTARRDLSELEERGLLTKIHGGARSNNAFALKESSHQEKHDKNIAEKSEIAKKAAALIEDGDTIFLGPGTTVELLATEIQNTVLSVVTNCYPVFKHLYEKKTETFKVYLLGGEMRQVTESFVGEITNTILEKMKFSKMFFSGNGVKEGEVMTSSFAEAFTQQMALRNSLEKYLLIDTTKIGKEDFTTFCQLGELTAVITDSFRPEQLQKIRDFTEVIS</sequence>
<accession>A0A7X6N1Y2</accession>
<gene>
    <name evidence="8" type="ORF">HF992_07730</name>
</gene>
<keyword evidence="4" id="KW-0238">DNA-binding</keyword>
<dbReference type="Gene3D" id="1.10.10.10">
    <property type="entry name" value="Winged helix-like DNA-binding domain superfamily/Winged helix DNA-binding domain"/>
    <property type="match status" value="1"/>
</dbReference>
<dbReference type="InterPro" id="IPR036390">
    <property type="entry name" value="WH_DNA-bd_sf"/>
</dbReference>
<evidence type="ECO:0000313" key="8">
    <source>
        <dbReference type="EMBL" id="NKZ20722.1"/>
    </source>
</evidence>
<keyword evidence="2" id="KW-0678">Repressor</keyword>
<evidence type="ECO:0000256" key="1">
    <source>
        <dbReference type="ARBA" id="ARBA00021390"/>
    </source>
</evidence>
<dbReference type="InterPro" id="IPR018356">
    <property type="entry name" value="Tscrpt_reg_HTH_DeoR_CS"/>
</dbReference>
<evidence type="ECO:0000313" key="9">
    <source>
        <dbReference type="Proteomes" id="UP000522720"/>
    </source>
</evidence>
<keyword evidence="3" id="KW-0805">Transcription regulation</keyword>
<dbReference type="InterPro" id="IPR037171">
    <property type="entry name" value="NagB/RpiA_transferase-like"/>
</dbReference>
<comment type="function">
    <text evidence="6">Repressor of the lactose catabolism operon. Galactose-6-phosphate is the inducer.</text>
</comment>
<proteinExistence type="predicted"/>
<evidence type="ECO:0000256" key="5">
    <source>
        <dbReference type="ARBA" id="ARBA00023163"/>
    </source>
</evidence>
<dbReference type="PROSITE" id="PS00894">
    <property type="entry name" value="HTH_DEOR_1"/>
    <property type="match status" value="1"/>
</dbReference>
<dbReference type="InterPro" id="IPR036388">
    <property type="entry name" value="WH-like_DNA-bd_sf"/>
</dbReference>
<dbReference type="RefSeq" id="WP_168549469.1">
    <property type="nucleotide sequence ID" value="NZ_JAAXPR010000013.1"/>
</dbReference>
<organism evidence="8 9">
    <name type="scientific">Streptococcus ovuberis</name>
    <dbReference type="NCBI Taxonomy" id="1936207"/>
    <lineage>
        <taxon>Bacteria</taxon>
        <taxon>Bacillati</taxon>
        <taxon>Bacillota</taxon>
        <taxon>Bacilli</taxon>
        <taxon>Lactobacillales</taxon>
        <taxon>Streptococcaceae</taxon>
        <taxon>Streptococcus</taxon>
    </lineage>
</organism>
<evidence type="ECO:0000256" key="2">
    <source>
        <dbReference type="ARBA" id="ARBA00022491"/>
    </source>
</evidence>
<evidence type="ECO:0000256" key="6">
    <source>
        <dbReference type="ARBA" id="ARBA00024937"/>
    </source>
</evidence>
<dbReference type="Pfam" id="PF00455">
    <property type="entry name" value="DeoRC"/>
    <property type="match status" value="1"/>
</dbReference>
<keyword evidence="9" id="KW-1185">Reference proteome</keyword>
<dbReference type="SMART" id="SM00420">
    <property type="entry name" value="HTH_DEOR"/>
    <property type="match status" value="1"/>
</dbReference>
<reference evidence="8 9" key="1">
    <citation type="submission" date="2020-04" db="EMBL/GenBank/DDBJ databases">
        <title>MicrobeNet Type strains.</title>
        <authorList>
            <person name="Nicholson A.C."/>
        </authorList>
    </citation>
    <scope>NUCLEOTIDE SEQUENCE [LARGE SCALE GENOMIC DNA]</scope>
    <source>
        <strain evidence="8 9">CCUG 69612</strain>
    </source>
</reference>
<keyword evidence="5" id="KW-0804">Transcription</keyword>
<dbReference type="InterPro" id="IPR014036">
    <property type="entry name" value="DeoR-like_C"/>
</dbReference>
<feature type="domain" description="HTH deoR-type" evidence="7">
    <location>
        <begin position="3"/>
        <end position="58"/>
    </location>
</feature>
<dbReference type="Proteomes" id="UP000522720">
    <property type="component" value="Unassembled WGS sequence"/>
</dbReference>
<dbReference type="Pfam" id="PF08220">
    <property type="entry name" value="HTH_DeoR"/>
    <property type="match status" value="1"/>
</dbReference>
<name>A0A7X6N1Y2_9STRE</name>
<dbReference type="PANTHER" id="PTHR30363:SF4">
    <property type="entry name" value="GLYCEROL-3-PHOSPHATE REGULON REPRESSOR"/>
    <property type="match status" value="1"/>
</dbReference>
<dbReference type="AlphaFoldDB" id="A0A7X6N1Y2"/>